<keyword evidence="2" id="KW-0732">Signal</keyword>
<accession>T0K2X8</accession>
<dbReference type="EMBL" id="AUWY01000112">
    <property type="protein sequence ID" value="EQB30919.1"/>
    <property type="molecule type" value="Genomic_DNA"/>
</dbReference>
<comment type="caution">
    <text evidence="4">The sequence shown here is derived from an EMBL/GenBank/DDBJ whole genome shotgun (WGS) entry which is preliminary data.</text>
</comment>
<gene>
    <name evidence="4" type="ORF">M529_16525</name>
</gene>
<sequence>MTGLKANPFLKYGIAAAALLGAYPAMAQMAPAQSDPAAPAQTAPAPATPATPATPSAGAGNYSDAELKQFADAAVEVTKIQSDSSIAAADKQPKMLAALQAKGMPPEKFNAIGQAAAADPALQQRIQAAASPAPSAAPASPAAPADPATPAQPPQ</sequence>
<dbReference type="STRING" id="1346791.M529_16525"/>
<dbReference type="PATRIC" id="fig|1346791.3.peg.3185"/>
<keyword evidence="5" id="KW-1185">Reference proteome</keyword>
<dbReference type="Proteomes" id="UP000015523">
    <property type="component" value="Unassembled WGS sequence"/>
</dbReference>
<dbReference type="AlphaFoldDB" id="T0K2X8"/>
<feature type="compositionally biased region" description="Low complexity" evidence="1">
    <location>
        <begin position="127"/>
        <end position="149"/>
    </location>
</feature>
<evidence type="ECO:0000256" key="1">
    <source>
        <dbReference type="SAM" id="MobiDB-lite"/>
    </source>
</evidence>
<dbReference type="RefSeq" id="WP_021318970.1">
    <property type="nucleotide sequence ID" value="NZ_AUWY01000112.1"/>
</dbReference>
<feature type="compositionally biased region" description="Low complexity" evidence="1">
    <location>
        <begin position="32"/>
        <end position="60"/>
    </location>
</feature>
<dbReference type="Pfam" id="PF13767">
    <property type="entry name" value="DUF4168"/>
    <property type="match status" value="1"/>
</dbReference>
<dbReference type="eggNOG" id="ENOG5030HWF">
    <property type="taxonomic scope" value="Bacteria"/>
</dbReference>
<feature type="signal peptide" evidence="2">
    <location>
        <begin position="1"/>
        <end position="27"/>
    </location>
</feature>
<feature type="chain" id="PRO_5004578598" description="DUF4168 domain-containing protein" evidence="2">
    <location>
        <begin position="28"/>
        <end position="155"/>
    </location>
</feature>
<organism evidence="4 5">
    <name type="scientific">Sphingobium ummariense RL-3</name>
    <dbReference type="NCBI Taxonomy" id="1346791"/>
    <lineage>
        <taxon>Bacteria</taxon>
        <taxon>Pseudomonadati</taxon>
        <taxon>Pseudomonadota</taxon>
        <taxon>Alphaproteobacteria</taxon>
        <taxon>Sphingomonadales</taxon>
        <taxon>Sphingomonadaceae</taxon>
        <taxon>Sphingobium</taxon>
    </lineage>
</organism>
<evidence type="ECO:0000259" key="3">
    <source>
        <dbReference type="Pfam" id="PF13767"/>
    </source>
</evidence>
<dbReference type="InterPro" id="IPR025433">
    <property type="entry name" value="DUF4168"/>
</dbReference>
<proteinExistence type="predicted"/>
<feature type="region of interest" description="Disordered" evidence="1">
    <location>
        <begin position="110"/>
        <end position="155"/>
    </location>
</feature>
<feature type="region of interest" description="Disordered" evidence="1">
    <location>
        <begin position="32"/>
        <end position="62"/>
    </location>
</feature>
<feature type="domain" description="DUF4168" evidence="3">
    <location>
        <begin position="92"/>
        <end position="126"/>
    </location>
</feature>
<evidence type="ECO:0000313" key="4">
    <source>
        <dbReference type="EMBL" id="EQB30919.1"/>
    </source>
</evidence>
<protein>
    <recommendedName>
        <fullName evidence="3">DUF4168 domain-containing protein</fullName>
    </recommendedName>
</protein>
<dbReference type="OrthoDB" id="7586068at2"/>
<evidence type="ECO:0000313" key="5">
    <source>
        <dbReference type="Proteomes" id="UP000015523"/>
    </source>
</evidence>
<evidence type="ECO:0000256" key="2">
    <source>
        <dbReference type="SAM" id="SignalP"/>
    </source>
</evidence>
<name>T0K2X8_9SPHN</name>
<reference evidence="4 5" key="1">
    <citation type="journal article" date="2013" name="Genome Announc.">
        <title>Draft Genome Sequence of Sphingobium ummariense Strain RL-3, a Hexachlorocyclohexane-Degrading Bacterium.</title>
        <authorList>
            <person name="Kohli P."/>
            <person name="Dua A."/>
            <person name="Sangwan N."/>
            <person name="Oldach P."/>
            <person name="Khurana J.P."/>
            <person name="Lal R."/>
        </authorList>
    </citation>
    <scope>NUCLEOTIDE SEQUENCE [LARGE SCALE GENOMIC DNA]</scope>
    <source>
        <strain evidence="4 5">RL-3</strain>
    </source>
</reference>